<gene>
    <name evidence="1" type="ORF">KDW_24020</name>
</gene>
<dbReference type="AlphaFoldDB" id="A0A5J4KPA3"/>
<name>A0A5J4KPA3_9CHLR</name>
<keyword evidence="2" id="KW-1185">Reference proteome</keyword>
<evidence type="ECO:0000313" key="2">
    <source>
        <dbReference type="Proteomes" id="UP000326912"/>
    </source>
</evidence>
<evidence type="ECO:0008006" key="3">
    <source>
        <dbReference type="Google" id="ProtNLM"/>
    </source>
</evidence>
<accession>A0A5J4KPA3</accession>
<dbReference type="Pfam" id="PF19459">
    <property type="entry name" value="DUF5996"/>
    <property type="match status" value="1"/>
</dbReference>
<sequence length="312" mass="35924">MVREGKEDEMQETIALEKWPALPFESWRDTCETLHMWAQIVGKVRLTLSPTVNHWWQVPMYLTARGLTTSPIPYPGGIFEITFDFIQHKLLIETSLGEKKILPLAPRSVASFYYELLTTLRALGIQVEINSLPNEIKDPIPFERDDIHAAYDPIMVQNFWHILLRTDTILKQFRGRFIGKSSPVHFFWGSFDLALTRFSGRRAPERPGADRITREAYSHEVISFGFWPGNADFPQPAFYAYAAPEPPGLGSVAIQPDKAFHNAELAEFFYLYDDMRQAAAPEQSLLDFFQSTYQSAADLAHWDRANLERMYK</sequence>
<protein>
    <recommendedName>
        <fullName evidence="3">Ava_C0101 and related proteins</fullName>
    </recommendedName>
</protein>
<dbReference type="EMBL" id="BKZW01000001">
    <property type="protein sequence ID" value="GER88240.1"/>
    <property type="molecule type" value="Genomic_DNA"/>
</dbReference>
<organism evidence="1 2">
    <name type="scientific">Dictyobacter vulcani</name>
    <dbReference type="NCBI Taxonomy" id="2607529"/>
    <lineage>
        <taxon>Bacteria</taxon>
        <taxon>Bacillati</taxon>
        <taxon>Chloroflexota</taxon>
        <taxon>Ktedonobacteria</taxon>
        <taxon>Ktedonobacterales</taxon>
        <taxon>Dictyobacteraceae</taxon>
        <taxon>Dictyobacter</taxon>
    </lineage>
</organism>
<dbReference type="InterPro" id="IPR046038">
    <property type="entry name" value="DUF5996"/>
</dbReference>
<dbReference type="Proteomes" id="UP000326912">
    <property type="component" value="Unassembled WGS sequence"/>
</dbReference>
<comment type="caution">
    <text evidence="1">The sequence shown here is derived from an EMBL/GenBank/DDBJ whole genome shotgun (WGS) entry which is preliminary data.</text>
</comment>
<evidence type="ECO:0000313" key="1">
    <source>
        <dbReference type="EMBL" id="GER88240.1"/>
    </source>
</evidence>
<proteinExistence type="predicted"/>
<reference evidence="1 2" key="1">
    <citation type="submission" date="2019-10" db="EMBL/GenBank/DDBJ databases">
        <title>Dictyobacter vulcani sp. nov., within the class Ktedonobacteria, isolated from soil of volcanic Mt. Zao.</title>
        <authorList>
            <person name="Zheng Y."/>
            <person name="Wang C.M."/>
            <person name="Sakai Y."/>
            <person name="Abe K."/>
            <person name="Yokota A."/>
            <person name="Yabe S."/>
        </authorList>
    </citation>
    <scope>NUCLEOTIDE SEQUENCE [LARGE SCALE GENOMIC DNA]</scope>
    <source>
        <strain evidence="1 2">W12</strain>
    </source>
</reference>